<dbReference type="RefSeq" id="WP_127565532.1">
    <property type="nucleotide sequence ID" value="NZ_BMFB01000002.1"/>
</dbReference>
<protein>
    <submittedName>
        <fullName evidence="1">Uncharacterized protein</fullName>
    </submittedName>
</protein>
<dbReference type="Proteomes" id="UP000286954">
    <property type="component" value="Chromosome"/>
</dbReference>
<dbReference type="KEGG" id="gak:X907_0567"/>
<gene>
    <name evidence="1" type="ORF">X907_0567</name>
</gene>
<reference evidence="1 2" key="1">
    <citation type="submission" date="2016-12" db="EMBL/GenBank/DDBJ databases">
        <title>The genome of dimorphic prosthecate Glycocaulis alkaliphilus 6b-8t, isolated from crude oil dictates its adaptability in petroleum environments.</title>
        <authorList>
            <person name="Wu X.-L."/>
            <person name="Geng S."/>
        </authorList>
    </citation>
    <scope>NUCLEOTIDE SEQUENCE [LARGE SCALE GENOMIC DNA]</scope>
    <source>
        <strain evidence="1 2">6B-8</strain>
    </source>
</reference>
<keyword evidence="2" id="KW-1185">Reference proteome</keyword>
<dbReference type="InterPro" id="IPR027417">
    <property type="entry name" value="P-loop_NTPase"/>
</dbReference>
<name>A0A3T0E771_9PROT</name>
<evidence type="ECO:0000313" key="2">
    <source>
        <dbReference type="Proteomes" id="UP000286954"/>
    </source>
</evidence>
<dbReference type="Pfam" id="PF13469">
    <property type="entry name" value="Sulfotransfer_3"/>
    <property type="match status" value="1"/>
</dbReference>
<sequence length="270" mass="29972">MPAPIIAMGGIGGSGTRACAQILLNAGYHLGSDLNEALDNLTFSLIFKRQSALMWNRTTFECYLSAFLSHLQTGHLPKGMVGTLADIPAAGRAGHSADWLTERLGRARTPGPTPGGELLGWKEPNTHIFIERIMESKDDIKYVHIVRDFRYMMASKNNNQIKNWGPVFLDDDGLYEGPRVLRYWFEVQARMIGIYKRFPDRVMFLSYDRLSEAPRMQIGALLRFCETPAAGDLSELMTGLDFVSGTSPASDLLLDARQARVLAETLAICA</sequence>
<evidence type="ECO:0000313" key="1">
    <source>
        <dbReference type="EMBL" id="AZU03114.1"/>
    </source>
</evidence>
<dbReference type="OrthoDB" id="9800698at2"/>
<dbReference type="AlphaFoldDB" id="A0A3T0E771"/>
<proteinExistence type="predicted"/>
<dbReference type="EMBL" id="CP018911">
    <property type="protein sequence ID" value="AZU03114.1"/>
    <property type="molecule type" value="Genomic_DNA"/>
</dbReference>
<dbReference type="Gene3D" id="3.40.50.300">
    <property type="entry name" value="P-loop containing nucleotide triphosphate hydrolases"/>
    <property type="match status" value="1"/>
</dbReference>
<accession>A0A3T0E771</accession>
<dbReference type="SUPFAM" id="SSF52540">
    <property type="entry name" value="P-loop containing nucleoside triphosphate hydrolases"/>
    <property type="match status" value="1"/>
</dbReference>
<organism evidence="1 2">
    <name type="scientific">Glycocaulis alkaliphilus</name>
    <dbReference type="NCBI Taxonomy" id="1434191"/>
    <lineage>
        <taxon>Bacteria</taxon>
        <taxon>Pseudomonadati</taxon>
        <taxon>Pseudomonadota</taxon>
        <taxon>Alphaproteobacteria</taxon>
        <taxon>Maricaulales</taxon>
        <taxon>Maricaulaceae</taxon>
        <taxon>Glycocaulis</taxon>
    </lineage>
</organism>